<feature type="domain" description="DUF403" evidence="1">
    <location>
        <begin position="1"/>
        <end position="307"/>
    </location>
</feature>
<sequence>MLSSTAKNLYWMGRYLHRAKNTARVLESTQRMALQSGASEAGTVADIYALRTEFFARHPQGTLDDLVDFMTLDDTNPSSLVSTVRAARNNARAERNNLTVDVWESLNALWLDVATQTRLPRAAVDRGALLEMVTKQTTMIAGATQSTLLRDDAYCFLQIGSYLERADNTTRVLDVKFHRLCPDGDPQHGSADYYEWSEILACVGAVRTYRRIYRSRIEPTRVAELMVLRRDLPRSVHHCLWQVDLSMRELAETYGTRGEADRQAGALHAHVRYARIEDVFEAGLRPYLEDLGLRMAQLSDEIGRQFLFE</sequence>
<reference evidence="2 3" key="1">
    <citation type="submission" date="2019-06" db="EMBL/GenBank/DDBJ databases">
        <title>New taxonomy in bacterial strain CC-CFT640, isolated from vineyard.</title>
        <authorList>
            <person name="Lin S.-Y."/>
            <person name="Tsai C.-F."/>
            <person name="Young C.-C."/>
        </authorList>
    </citation>
    <scope>NUCLEOTIDE SEQUENCE [LARGE SCALE GENOMIC DNA]</scope>
    <source>
        <strain evidence="2 3">CC-CFT640</strain>
    </source>
</reference>
<evidence type="ECO:0000313" key="2">
    <source>
        <dbReference type="EMBL" id="TXL70916.1"/>
    </source>
</evidence>
<accession>A0A5C8PC12</accession>
<dbReference type="InterPro" id="IPR051680">
    <property type="entry name" value="ATP-dep_Glu-Cys_Ligase-2"/>
</dbReference>
<dbReference type="RefSeq" id="WP_147851141.1">
    <property type="nucleotide sequence ID" value="NZ_VDUZ01000051.1"/>
</dbReference>
<organism evidence="2 3">
    <name type="scientific">Vineibacter terrae</name>
    <dbReference type="NCBI Taxonomy" id="2586908"/>
    <lineage>
        <taxon>Bacteria</taxon>
        <taxon>Pseudomonadati</taxon>
        <taxon>Pseudomonadota</taxon>
        <taxon>Alphaproteobacteria</taxon>
        <taxon>Hyphomicrobiales</taxon>
        <taxon>Vineibacter</taxon>
    </lineage>
</organism>
<dbReference type="AlphaFoldDB" id="A0A5C8PC12"/>
<dbReference type="EMBL" id="VDUZ01000051">
    <property type="protein sequence ID" value="TXL70916.1"/>
    <property type="molecule type" value="Genomic_DNA"/>
</dbReference>
<protein>
    <submittedName>
        <fullName evidence="2">Alpha-E domain-containing protein</fullName>
    </submittedName>
</protein>
<dbReference type="PANTHER" id="PTHR34595:SF7">
    <property type="entry name" value="SLL1039 PROTEIN"/>
    <property type="match status" value="1"/>
</dbReference>
<dbReference type="OrthoDB" id="9803532at2"/>
<dbReference type="Pfam" id="PF04168">
    <property type="entry name" value="Alpha-E"/>
    <property type="match status" value="1"/>
</dbReference>
<name>A0A5C8PC12_9HYPH</name>
<dbReference type="PANTHER" id="PTHR34595">
    <property type="entry name" value="BLR5612 PROTEIN"/>
    <property type="match status" value="1"/>
</dbReference>
<evidence type="ECO:0000313" key="3">
    <source>
        <dbReference type="Proteomes" id="UP000321638"/>
    </source>
</evidence>
<evidence type="ECO:0000259" key="1">
    <source>
        <dbReference type="Pfam" id="PF04168"/>
    </source>
</evidence>
<proteinExistence type="predicted"/>
<keyword evidence="3" id="KW-1185">Reference proteome</keyword>
<dbReference type="Proteomes" id="UP000321638">
    <property type="component" value="Unassembled WGS sequence"/>
</dbReference>
<gene>
    <name evidence="2" type="ORF">FHP25_32330</name>
</gene>
<dbReference type="InterPro" id="IPR007296">
    <property type="entry name" value="DUF403"/>
</dbReference>
<comment type="caution">
    <text evidence="2">The sequence shown here is derived from an EMBL/GenBank/DDBJ whole genome shotgun (WGS) entry which is preliminary data.</text>
</comment>